<sequence>MGPEEPLKVLRAQYHDFLNRLQVISGLLDLGRHEKIKEYLGRAAEEFAARGRVAKAGLPGLAWVLLRFQAEGVAAGVKVFCDLEKVPPREGPGSEEALVACLEKLHAAIAARVAGTGEERVLTITGRNVPGGYLLTYAGAFPWEEITAAAEKAVFDGAGIACKVFGLEKLELFWRFATGEE</sequence>
<proteinExistence type="predicted"/>
<organism evidence="5 6">
    <name type="scientific">Thermodesulfitimonas autotrophica</name>
    <dbReference type="NCBI Taxonomy" id="1894989"/>
    <lineage>
        <taxon>Bacteria</taxon>
        <taxon>Bacillati</taxon>
        <taxon>Bacillota</taxon>
        <taxon>Clostridia</taxon>
        <taxon>Thermoanaerobacterales</taxon>
        <taxon>Thermoanaerobacteraceae</taxon>
        <taxon>Thermodesulfitimonas</taxon>
    </lineage>
</organism>
<dbReference type="OrthoDB" id="1634477at2"/>
<dbReference type="GO" id="GO:0000155">
    <property type="term" value="F:phosphorelay sensor kinase activity"/>
    <property type="evidence" value="ECO:0007669"/>
    <property type="project" value="InterPro"/>
</dbReference>
<dbReference type="InterPro" id="IPR039506">
    <property type="entry name" value="SPOB_a"/>
</dbReference>
<dbReference type="EMBL" id="RKRE01000002">
    <property type="protein sequence ID" value="RPF47134.1"/>
    <property type="molecule type" value="Genomic_DNA"/>
</dbReference>
<gene>
    <name evidence="5" type="ORF">EDD75_1410</name>
</gene>
<dbReference type="InterPro" id="IPR016120">
    <property type="entry name" value="Sig_transdc_His_kin_SpoOB"/>
</dbReference>
<reference evidence="5 6" key="1">
    <citation type="submission" date="2018-11" db="EMBL/GenBank/DDBJ databases">
        <title>Genomic Encyclopedia of Type Strains, Phase IV (KMG-IV): sequencing the most valuable type-strain genomes for metagenomic binning, comparative biology and taxonomic classification.</title>
        <authorList>
            <person name="Goeker M."/>
        </authorList>
    </citation>
    <scope>NUCLEOTIDE SEQUENCE [LARGE SCALE GENOMIC DNA]</scope>
    <source>
        <strain evidence="5 6">DSM 102936</strain>
    </source>
</reference>
<protein>
    <submittedName>
        <fullName evidence="5">Sensor kinase SpoOB-type protein</fullName>
    </submittedName>
</protein>
<evidence type="ECO:0000256" key="3">
    <source>
        <dbReference type="ARBA" id="ARBA00022777"/>
    </source>
</evidence>
<dbReference type="AlphaFoldDB" id="A0A3N5AQH8"/>
<evidence type="ECO:0000313" key="6">
    <source>
        <dbReference type="Proteomes" id="UP000282654"/>
    </source>
</evidence>
<keyword evidence="2" id="KW-0808">Transferase</keyword>
<evidence type="ECO:0000259" key="4">
    <source>
        <dbReference type="Pfam" id="PF14689"/>
    </source>
</evidence>
<keyword evidence="3 5" id="KW-0418">Kinase</keyword>
<comment type="caution">
    <text evidence="5">The sequence shown here is derived from an EMBL/GenBank/DDBJ whole genome shotgun (WGS) entry which is preliminary data.</text>
</comment>
<dbReference type="Gene3D" id="1.10.287.130">
    <property type="match status" value="1"/>
</dbReference>
<evidence type="ECO:0000256" key="2">
    <source>
        <dbReference type="ARBA" id="ARBA00022679"/>
    </source>
</evidence>
<accession>A0A3N5AQH8</accession>
<evidence type="ECO:0000256" key="1">
    <source>
        <dbReference type="ARBA" id="ARBA00022553"/>
    </source>
</evidence>
<dbReference type="SUPFAM" id="SSF55890">
    <property type="entry name" value="Sporulation response regulatory protein Spo0B"/>
    <property type="match status" value="1"/>
</dbReference>
<name>A0A3N5AQH8_9THEO</name>
<dbReference type="Proteomes" id="UP000282654">
    <property type="component" value="Unassembled WGS sequence"/>
</dbReference>
<evidence type="ECO:0000313" key="5">
    <source>
        <dbReference type="EMBL" id="RPF47134.1"/>
    </source>
</evidence>
<feature type="domain" description="SpoOB alpha-helical" evidence="4">
    <location>
        <begin position="5"/>
        <end position="55"/>
    </location>
</feature>
<keyword evidence="1" id="KW-0597">Phosphoprotein</keyword>
<keyword evidence="6" id="KW-1185">Reference proteome</keyword>
<dbReference type="Pfam" id="PF14689">
    <property type="entry name" value="SPOB_a"/>
    <property type="match status" value="1"/>
</dbReference>
<dbReference type="RefSeq" id="WP_123929998.1">
    <property type="nucleotide sequence ID" value="NZ_RKRE01000002.1"/>
</dbReference>